<feature type="region of interest" description="Disordered" evidence="4">
    <location>
        <begin position="476"/>
        <end position="513"/>
    </location>
</feature>
<dbReference type="Proteomes" id="UP000075714">
    <property type="component" value="Unassembled WGS sequence"/>
</dbReference>
<dbReference type="InterPro" id="IPR027417">
    <property type="entry name" value="P-loop_NTPase"/>
</dbReference>
<protein>
    <submittedName>
        <fullName evidence="5">Uncharacterized protein</fullName>
    </submittedName>
</protein>
<feature type="repeat" description="ANK" evidence="3">
    <location>
        <begin position="77"/>
        <end position="110"/>
    </location>
</feature>
<dbReference type="PRINTS" id="PR01415">
    <property type="entry name" value="ANKYRIN"/>
</dbReference>
<evidence type="ECO:0000313" key="6">
    <source>
        <dbReference type="Proteomes" id="UP000075714"/>
    </source>
</evidence>
<dbReference type="SMART" id="SM00248">
    <property type="entry name" value="ANK"/>
    <property type="match status" value="5"/>
</dbReference>
<dbReference type="EMBL" id="LSYV01000073">
    <property type="protein sequence ID" value="KXZ44157.1"/>
    <property type="molecule type" value="Genomic_DNA"/>
</dbReference>
<organism evidence="5 6">
    <name type="scientific">Gonium pectorale</name>
    <name type="common">Green alga</name>
    <dbReference type="NCBI Taxonomy" id="33097"/>
    <lineage>
        <taxon>Eukaryota</taxon>
        <taxon>Viridiplantae</taxon>
        <taxon>Chlorophyta</taxon>
        <taxon>core chlorophytes</taxon>
        <taxon>Chlorophyceae</taxon>
        <taxon>CS clade</taxon>
        <taxon>Chlamydomonadales</taxon>
        <taxon>Volvocaceae</taxon>
        <taxon>Gonium</taxon>
    </lineage>
</organism>
<feature type="repeat" description="ANK" evidence="3">
    <location>
        <begin position="11"/>
        <end position="43"/>
    </location>
</feature>
<dbReference type="PROSITE" id="PS50297">
    <property type="entry name" value="ANK_REP_REGION"/>
    <property type="match status" value="4"/>
</dbReference>
<keyword evidence="1" id="KW-0677">Repeat</keyword>
<dbReference type="SUPFAM" id="SSF52540">
    <property type="entry name" value="P-loop containing nucleoside triphosphate hydrolases"/>
    <property type="match status" value="1"/>
</dbReference>
<dbReference type="Gene3D" id="1.25.40.20">
    <property type="entry name" value="Ankyrin repeat-containing domain"/>
    <property type="match status" value="2"/>
</dbReference>
<dbReference type="PANTHER" id="PTHR24166">
    <property type="entry name" value="ROLLING PEBBLES, ISOFORM B"/>
    <property type="match status" value="1"/>
</dbReference>
<evidence type="ECO:0000256" key="4">
    <source>
        <dbReference type="SAM" id="MobiDB-lite"/>
    </source>
</evidence>
<keyword evidence="2 3" id="KW-0040">ANK repeat</keyword>
<dbReference type="PROSITE" id="PS50088">
    <property type="entry name" value="ANK_REPEAT"/>
    <property type="match status" value="5"/>
</dbReference>
<dbReference type="InterPro" id="IPR036770">
    <property type="entry name" value="Ankyrin_rpt-contain_sf"/>
</dbReference>
<dbReference type="OrthoDB" id="548600at2759"/>
<evidence type="ECO:0000256" key="3">
    <source>
        <dbReference type="PROSITE-ProRule" id="PRU00023"/>
    </source>
</evidence>
<gene>
    <name evidence="5" type="ORF">GPECTOR_72g604</name>
</gene>
<feature type="repeat" description="ANK" evidence="3">
    <location>
        <begin position="143"/>
        <end position="175"/>
    </location>
</feature>
<dbReference type="AlphaFoldDB" id="A0A150G2S9"/>
<evidence type="ECO:0000313" key="5">
    <source>
        <dbReference type="EMBL" id="KXZ44157.1"/>
    </source>
</evidence>
<accession>A0A150G2S9</accession>
<proteinExistence type="predicted"/>
<dbReference type="STRING" id="33097.A0A150G2S9"/>
<dbReference type="Pfam" id="PF12796">
    <property type="entry name" value="Ank_2"/>
    <property type="match status" value="2"/>
</dbReference>
<name>A0A150G2S9_GONPE</name>
<dbReference type="InterPro" id="IPR002110">
    <property type="entry name" value="Ankyrin_rpt"/>
</dbReference>
<keyword evidence="6" id="KW-1185">Reference proteome</keyword>
<feature type="repeat" description="ANK" evidence="3">
    <location>
        <begin position="44"/>
        <end position="76"/>
    </location>
</feature>
<dbReference type="Gene3D" id="3.40.50.300">
    <property type="entry name" value="P-loop containing nucleotide triphosphate hydrolases"/>
    <property type="match status" value="1"/>
</dbReference>
<evidence type="ECO:0000256" key="2">
    <source>
        <dbReference type="ARBA" id="ARBA00023043"/>
    </source>
</evidence>
<sequence length="568" mass="61464">MAVEPGRVTQTGWTPYHIAAENGHVEAIAALLQAGANKDAANEDGRTPLHVAAENGHVEAIAALLQAGANKDAAAKRCWTPLHLACLDGDLARVEQLLLQQGAPVDAAGKGLTPLHRACQRGHRDVVEALLRAAADHEAKTNDGKTPLDLARAEGFDGLADRLLQHAADMATSVRVAPRSKVVLVGPGSAGKTTLAHRLVHDEYKADIVATDNLQVHEWTLEGVDQQQPTMLSIWDLGGQHGFWSTHAIFMSPEAVYITVYNSRSNEQAASVDAYLDRIHTLAPGAINMVVGAWAEETVVIDPEWLADVLGDVVTRDDKDKQQRLKLLEGPISMPVGHVSMRKVHEAMEARCPGHADELVRILEAYGLLYDLGDSERAIIPPTLPTLKADDIEKFLWEESPGTDQSPLRWWGAKYTFEKHLPDALLCRLLCRLLSLPELRDMELECMWRFGVFLQQGAQRIVVAYDPDQLAGVSGPIGTLGAGDPEEEAADGGKEMQRTHSRGRRGVTGAGEVGPTQQLDSMLACLNRLVERQDGLHRTGVVTPAAESEGGIEGKPADLYSACQEACS</sequence>
<dbReference type="PANTHER" id="PTHR24166:SF48">
    <property type="entry name" value="PROTEIN VAPYRIN"/>
    <property type="match status" value="1"/>
</dbReference>
<dbReference type="InterPro" id="IPR050889">
    <property type="entry name" value="Dendritic_Spine_Reg/Scaffold"/>
</dbReference>
<evidence type="ECO:0000256" key="1">
    <source>
        <dbReference type="ARBA" id="ARBA00022737"/>
    </source>
</evidence>
<reference evidence="6" key="1">
    <citation type="journal article" date="2016" name="Nat. Commun.">
        <title>The Gonium pectorale genome demonstrates co-option of cell cycle regulation during the evolution of multicellularity.</title>
        <authorList>
            <person name="Hanschen E.R."/>
            <person name="Marriage T.N."/>
            <person name="Ferris P.J."/>
            <person name="Hamaji T."/>
            <person name="Toyoda A."/>
            <person name="Fujiyama A."/>
            <person name="Neme R."/>
            <person name="Noguchi H."/>
            <person name="Minakuchi Y."/>
            <person name="Suzuki M."/>
            <person name="Kawai-Toyooka H."/>
            <person name="Smith D.R."/>
            <person name="Sparks H."/>
            <person name="Anderson J."/>
            <person name="Bakaric R."/>
            <person name="Luria V."/>
            <person name="Karger A."/>
            <person name="Kirschner M.W."/>
            <person name="Durand P.M."/>
            <person name="Michod R.E."/>
            <person name="Nozaki H."/>
            <person name="Olson B.J."/>
        </authorList>
    </citation>
    <scope>NUCLEOTIDE SEQUENCE [LARGE SCALE GENOMIC DNA]</scope>
    <source>
        <strain evidence="6">NIES-2863</strain>
    </source>
</reference>
<feature type="repeat" description="ANK" evidence="3">
    <location>
        <begin position="110"/>
        <end position="142"/>
    </location>
</feature>
<dbReference type="SUPFAM" id="SSF48403">
    <property type="entry name" value="Ankyrin repeat"/>
    <property type="match status" value="1"/>
</dbReference>
<comment type="caution">
    <text evidence="5">The sequence shown here is derived from an EMBL/GenBank/DDBJ whole genome shotgun (WGS) entry which is preliminary data.</text>
</comment>
<dbReference type="Pfam" id="PF08477">
    <property type="entry name" value="Roc"/>
    <property type="match status" value="1"/>
</dbReference>